<evidence type="ECO:0000313" key="4">
    <source>
        <dbReference type="Proteomes" id="UP000051883"/>
    </source>
</evidence>
<dbReference type="eggNOG" id="ENOG5030AV4">
    <property type="taxonomic scope" value="Bacteria"/>
</dbReference>
<evidence type="ECO:0000313" key="1">
    <source>
        <dbReference type="EMBL" id="EEW54482.1"/>
    </source>
</evidence>
<dbReference type="EMBL" id="AZDK01000007">
    <property type="protein sequence ID" value="KRK60121.1"/>
    <property type="molecule type" value="Genomic_DNA"/>
</dbReference>
<proteinExistence type="predicted"/>
<dbReference type="EMBL" id="ACLL01000011">
    <property type="protein sequence ID" value="EEW54482.1"/>
    <property type="molecule type" value="Genomic_DNA"/>
</dbReference>
<protein>
    <submittedName>
        <fullName evidence="1">Uncharacterized protein</fullName>
    </submittedName>
</protein>
<evidence type="ECO:0000313" key="2">
    <source>
        <dbReference type="EMBL" id="KRK60121.1"/>
    </source>
</evidence>
<name>C8P4X6_9LACO</name>
<dbReference type="STRING" id="525309.HMPREF0494_0370"/>
<dbReference type="PATRIC" id="fig|525309.8.peg.1980"/>
<dbReference type="Proteomes" id="UP000051883">
    <property type="component" value="Unassembled WGS sequence"/>
</dbReference>
<dbReference type="HOGENOM" id="CLU_1553264_0_0_9"/>
<accession>C8P4X6</accession>
<dbReference type="AlphaFoldDB" id="C8P4X6"/>
<reference evidence="2 4" key="2">
    <citation type="journal article" date="2015" name="Genome Announc.">
        <title>Expanding the biotechnology potential of lactobacilli through comparative genomics of 213 strains and associated genera.</title>
        <authorList>
            <person name="Sun Z."/>
            <person name="Harris H.M."/>
            <person name="McCann A."/>
            <person name="Guo C."/>
            <person name="Argimon S."/>
            <person name="Zhang W."/>
            <person name="Yang X."/>
            <person name="Jeffery I.B."/>
            <person name="Cooney J.C."/>
            <person name="Kagawa T.F."/>
            <person name="Liu W."/>
            <person name="Song Y."/>
            <person name="Salvetti E."/>
            <person name="Wrobel A."/>
            <person name="Rasinkangas P."/>
            <person name="Parkhill J."/>
            <person name="Rea M.C."/>
            <person name="O'Sullivan O."/>
            <person name="Ritari J."/>
            <person name="Douillard F.P."/>
            <person name="Paul Ross R."/>
            <person name="Yang R."/>
            <person name="Briner A.E."/>
            <person name="Felis G.E."/>
            <person name="de Vos W.M."/>
            <person name="Barrangou R."/>
            <person name="Klaenhammer T.R."/>
            <person name="Caufield P.W."/>
            <person name="Cui Y."/>
            <person name="Zhang H."/>
            <person name="O'Toole P.W."/>
        </authorList>
    </citation>
    <scope>NUCLEOTIDE SEQUENCE [LARGE SCALE GENOMIC DNA]</scope>
    <source>
        <strain evidence="2 4">DSM 16041</strain>
    </source>
</reference>
<evidence type="ECO:0000313" key="3">
    <source>
        <dbReference type="Proteomes" id="UP000003675"/>
    </source>
</evidence>
<keyword evidence="4" id="KW-1185">Reference proteome</keyword>
<dbReference type="RefSeq" id="WP_007123677.1">
    <property type="nucleotide sequence ID" value="NZ_AZDK01000007.1"/>
</dbReference>
<sequence length="175" mass="20338">MKLKTWFWTLLSLILIVGAFSYGANNLGKYNFYYATHMQHPEDQYPFIPALGMTNMPKSYLPNYKILNGSKKPLSVISVEKGNVIKHGDYLMLTRNGISYAFSKAQFFKGSQIDYDGITIDFSEDGHLSSSEKKKMGQNLYSTLNNMQDELKRNSDRPLINLQWIYNWYFNWLNS</sequence>
<gene>
    <name evidence="2" type="ORF">FC31_GL001908</name>
    <name evidence="1" type="ORF">HMPREF0494_0370</name>
</gene>
<reference evidence="1 3" key="1">
    <citation type="submission" date="2009-09" db="EMBL/GenBank/DDBJ databases">
        <authorList>
            <person name="Qin X."/>
            <person name="Bachman B."/>
            <person name="Battles P."/>
            <person name="Bell A."/>
            <person name="Bess C."/>
            <person name="Bickham C."/>
            <person name="Chaboub L."/>
            <person name="Chen D."/>
            <person name="Coyle M."/>
            <person name="Deiros D.R."/>
            <person name="Dinh H."/>
            <person name="Forbes L."/>
            <person name="Fowler G."/>
            <person name="Francisco L."/>
            <person name="Fu Q."/>
            <person name="Gubbala S."/>
            <person name="Hale W."/>
            <person name="Han Y."/>
            <person name="Hemphill L."/>
            <person name="Highlander S.K."/>
            <person name="Hirani K."/>
            <person name="Hogues M."/>
            <person name="Jackson L."/>
            <person name="Jakkamsetti A."/>
            <person name="Javaid M."/>
            <person name="Jiang H."/>
            <person name="Korchina V."/>
            <person name="Kovar C."/>
            <person name="Lara F."/>
            <person name="Lee S."/>
            <person name="Mata R."/>
            <person name="Mathew T."/>
            <person name="Moen C."/>
            <person name="Morales K."/>
            <person name="Munidasa M."/>
            <person name="Nazareth L."/>
            <person name="Ngo R."/>
            <person name="Nguyen L."/>
            <person name="Okwuonu G."/>
            <person name="Ongeri F."/>
            <person name="Patil S."/>
            <person name="Petrosino J."/>
            <person name="Pham C."/>
            <person name="Pham P."/>
            <person name="Pu L.-L."/>
            <person name="Puazo M."/>
            <person name="Raj R."/>
            <person name="Reid J."/>
            <person name="Rouhana J."/>
            <person name="Saada N."/>
            <person name="Shang Y."/>
            <person name="Simmons D."/>
            <person name="Thornton R."/>
            <person name="Warren J."/>
            <person name="Weissenberger G."/>
            <person name="Zhang J."/>
            <person name="Zhang L."/>
            <person name="Zhou C."/>
            <person name="Zhu D."/>
            <person name="Muzny D."/>
            <person name="Worley K."/>
            <person name="Gibbs R."/>
        </authorList>
    </citation>
    <scope>NUCLEOTIDE SEQUENCE [LARGE SCALE GENOMIC DNA]</scope>
    <source>
        <strain evidence="1 3">DSM 16041</strain>
    </source>
</reference>
<dbReference type="Proteomes" id="UP000003675">
    <property type="component" value="Unassembled WGS sequence"/>
</dbReference>
<organism evidence="1 3">
    <name type="scientific">Limosilactobacillus antri DSM 16041</name>
    <dbReference type="NCBI Taxonomy" id="525309"/>
    <lineage>
        <taxon>Bacteria</taxon>
        <taxon>Bacillati</taxon>
        <taxon>Bacillota</taxon>
        <taxon>Bacilli</taxon>
        <taxon>Lactobacillales</taxon>
        <taxon>Lactobacillaceae</taxon>
        <taxon>Limosilactobacillus</taxon>
    </lineage>
</organism>
<comment type="caution">
    <text evidence="1">The sequence shown here is derived from an EMBL/GenBank/DDBJ whole genome shotgun (WGS) entry which is preliminary data.</text>
</comment>